<name>A0A7N0VMJ1_KALFE</name>
<dbReference type="EnsemblPlants" id="Kaladp1192s0008.1.v1.1">
    <property type="protein sequence ID" value="Kaladp1192s0008.1.v1.1"/>
    <property type="gene ID" value="Kaladp1192s0008.v1.1"/>
</dbReference>
<accession>A0A7N0VMJ1</accession>
<organism evidence="3 4">
    <name type="scientific">Kalanchoe fedtschenkoi</name>
    <name type="common">Lavender scallops</name>
    <name type="synonym">South American air plant</name>
    <dbReference type="NCBI Taxonomy" id="63787"/>
    <lineage>
        <taxon>Eukaryota</taxon>
        <taxon>Viridiplantae</taxon>
        <taxon>Streptophyta</taxon>
        <taxon>Embryophyta</taxon>
        <taxon>Tracheophyta</taxon>
        <taxon>Spermatophyta</taxon>
        <taxon>Magnoliopsida</taxon>
        <taxon>eudicotyledons</taxon>
        <taxon>Gunneridae</taxon>
        <taxon>Pentapetalae</taxon>
        <taxon>Saxifragales</taxon>
        <taxon>Crassulaceae</taxon>
        <taxon>Kalanchoe</taxon>
    </lineage>
</organism>
<evidence type="ECO:0000313" key="4">
    <source>
        <dbReference type="Proteomes" id="UP000594263"/>
    </source>
</evidence>
<keyword evidence="4" id="KW-1185">Reference proteome</keyword>
<feature type="region of interest" description="Disordered" evidence="2">
    <location>
        <begin position="1"/>
        <end position="33"/>
    </location>
</feature>
<feature type="coiled-coil region" evidence="1">
    <location>
        <begin position="33"/>
        <end position="60"/>
    </location>
</feature>
<proteinExistence type="predicted"/>
<evidence type="ECO:0008006" key="5">
    <source>
        <dbReference type="Google" id="ProtNLM"/>
    </source>
</evidence>
<dbReference type="Gramene" id="Kaladp1192s0008.1.v1.1">
    <property type="protein sequence ID" value="Kaladp1192s0008.1.v1.1"/>
    <property type="gene ID" value="Kaladp1192s0008.v1.1"/>
</dbReference>
<evidence type="ECO:0000256" key="2">
    <source>
        <dbReference type="SAM" id="MobiDB-lite"/>
    </source>
</evidence>
<feature type="region of interest" description="Disordered" evidence="2">
    <location>
        <begin position="103"/>
        <end position="127"/>
    </location>
</feature>
<feature type="compositionally biased region" description="Low complexity" evidence="2">
    <location>
        <begin position="112"/>
        <end position="126"/>
    </location>
</feature>
<dbReference type="Proteomes" id="UP000594263">
    <property type="component" value="Unplaced"/>
</dbReference>
<keyword evidence="1" id="KW-0175">Coiled coil</keyword>
<dbReference type="AlphaFoldDB" id="A0A7N0VMJ1"/>
<reference evidence="3" key="1">
    <citation type="submission" date="2021-01" db="UniProtKB">
        <authorList>
            <consortium name="EnsemblPlants"/>
        </authorList>
    </citation>
    <scope>IDENTIFICATION</scope>
</reference>
<evidence type="ECO:0000313" key="3">
    <source>
        <dbReference type="EnsemblPlants" id="Kaladp1192s0008.1.v1.1"/>
    </source>
</evidence>
<protein>
    <recommendedName>
        <fullName evidence="5">Polyadenylate-binding protein 2</fullName>
    </recommendedName>
</protein>
<evidence type="ECO:0000256" key="1">
    <source>
        <dbReference type="SAM" id="Coils"/>
    </source>
</evidence>
<sequence>MEEEEHEVYGGDIPDLGEDADPHNGDVNMPVVDDNAVKELDEMKERLKEMEEEAAALREMQAMVEMGDTSNPAGAAASHAGRERLIQDQSLLEMLIMRALPRRCSSNSRPVAQSTESPSSQTSSASLRVSPMWNFLRLKPFGWRPST</sequence>